<keyword evidence="2" id="KW-1185">Reference proteome</keyword>
<gene>
    <name evidence="1" type="ORF">BCF44_12530</name>
</gene>
<dbReference type="OrthoDB" id="4524286at2"/>
<comment type="caution">
    <text evidence="1">The sequence shown here is derived from an EMBL/GenBank/DDBJ whole genome shotgun (WGS) entry which is preliminary data.</text>
</comment>
<dbReference type="EMBL" id="QUNO01000025">
    <property type="protein sequence ID" value="REH29415.1"/>
    <property type="molecule type" value="Genomic_DNA"/>
</dbReference>
<proteinExistence type="predicted"/>
<protein>
    <submittedName>
        <fullName evidence="1">ClpA/ClpB-like protein</fullName>
    </submittedName>
</protein>
<dbReference type="SUPFAM" id="SSF81923">
    <property type="entry name" value="Double Clp-N motif"/>
    <property type="match status" value="1"/>
</dbReference>
<evidence type="ECO:0000313" key="2">
    <source>
        <dbReference type="Proteomes" id="UP000256269"/>
    </source>
</evidence>
<dbReference type="Proteomes" id="UP000256269">
    <property type="component" value="Unassembled WGS sequence"/>
</dbReference>
<sequence length="132" mass="14390">MASRGTSTRKPVSERTSRALAIARREARAQVSSGHLLLGALHPDGGGIKIDADLDELREHVAKLTDGPSDPHVRLSDRVKRVLTEHRSIRDVVTALLDDPESTASRALARAGVDPALLRGKTDKVSRELKYR</sequence>
<dbReference type="AlphaFoldDB" id="A0A3E0GVD2"/>
<dbReference type="InterPro" id="IPR036628">
    <property type="entry name" value="Clp_N_dom_sf"/>
</dbReference>
<name>A0A3E0GVD2_9PSEU</name>
<evidence type="ECO:0000313" key="1">
    <source>
        <dbReference type="EMBL" id="REH29415.1"/>
    </source>
</evidence>
<accession>A0A3E0GVD2</accession>
<dbReference type="Gene3D" id="1.10.1780.10">
    <property type="entry name" value="Clp, N-terminal domain"/>
    <property type="match status" value="1"/>
</dbReference>
<reference evidence="1 2" key="1">
    <citation type="submission" date="2018-08" db="EMBL/GenBank/DDBJ databases">
        <title>Genomic Encyclopedia of Archaeal and Bacterial Type Strains, Phase II (KMG-II): from individual species to whole genera.</title>
        <authorList>
            <person name="Goeker M."/>
        </authorList>
    </citation>
    <scope>NUCLEOTIDE SEQUENCE [LARGE SCALE GENOMIC DNA]</scope>
    <source>
        <strain evidence="1 2">DSM 45791</strain>
    </source>
</reference>
<organism evidence="1 2">
    <name type="scientific">Kutzneria buriramensis</name>
    <dbReference type="NCBI Taxonomy" id="1045776"/>
    <lineage>
        <taxon>Bacteria</taxon>
        <taxon>Bacillati</taxon>
        <taxon>Actinomycetota</taxon>
        <taxon>Actinomycetes</taxon>
        <taxon>Pseudonocardiales</taxon>
        <taxon>Pseudonocardiaceae</taxon>
        <taxon>Kutzneria</taxon>
    </lineage>
</organism>